<feature type="compositionally biased region" description="Polar residues" evidence="2">
    <location>
        <begin position="49"/>
        <end position="62"/>
    </location>
</feature>
<dbReference type="RefSeq" id="WP_200347163.1">
    <property type="nucleotide sequence ID" value="NZ_NRSJ01000030.1"/>
</dbReference>
<name>A0AAJ0U5X3_9GAMM</name>
<dbReference type="Proteomes" id="UP001296776">
    <property type="component" value="Unassembled WGS sequence"/>
</dbReference>
<reference evidence="3" key="2">
    <citation type="journal article" date="2020" name="Microorganisms">
        <title>Osmotic Adaptation and Compatible Solute Biosynthesis of Phototrophic Bacteria as Revealed from Genome Analyses.</title>
        <authorList>
            <person name="Imhoff J.F."/>
            <person name="Rahn T."/>
            <person name="Kunzel S."/>
            <person name="Keller A."/>
            <person name="Neulinger S.C."/>
        </authorList>
    </citation>
    <scope>NUCLEOTIDE SEQUENCE</scope>
    <source>
        <strain evidence="3">DSM 11080</strain>
    </source>
</reference>
<feature type="region of interest" description="Disordered" evidence="2">
    <location>
        <begin position="41"/>
        <end position="62"/>
    </location>
</feature>
<comment type="caution">
    <text evidence="3">The sequence shown here is derived from an EMBL/GenBank/DDBJ whole genome shotgun (WGS) entry which is preliminary data.</text>
</comment>
<accession>A0AAJ0U5X3</accession>
<dbReference type="SUPFAM" id="SSF143120">
    <property type="entry name" value="YefM-like"/>
    <property type="match status" value="1"/>
</dbReference>
<dbReference type="InterPro" id="IPR036165">
    <property type="entry name" value="YefM-like_sf"/>
</dbReference>
<reference evidence="3" key="1">
    <citation type="submission" date="2017-08" db="EMBL/GenBank/DDBJ databases">
        <authorList>
            <person name="Imhoff J.F."/>
            <person name="Rahn T."/>
            <person name="Kuenzel S."/>
            <person name="Neulinger S.C."/>
        </authorList>
    </citation>
    <scope>NUCLEOTIDE SEQUENCE</scope>
    <source>
        <strain evidence="3">DSM 11080</strain>
    </source>
</reference>
<proteinExistence type="inferred from homology"/>
<evidence type="ECO:0000313" key="4">
    <source>
        <dbReference type="Proteomes" id="UP001296776"/>
    </source>
</evidence>
<evidence type="ECO:0000256" key="2">
    <source>
        <dbReference type="SAM" id="MobiDB-lite"/>
    </source>
</evidence>
<dbReference type="EMBL" id="NRSJ01000030">
    <property type="protein sequence ID" value="MBK1705885.1"/>
    <property type="molecule type" value="Genomic_DNA"/>
</dbReference>
<organism evidence="3 4">
    <name type="scientific">Halochromatium glycolicum</name>
    <dbReference type="NCBI Taxonomy" id="85075"/>
    <lineage>
        <taxon>Bacteria</taxon>
        <taxon>Pseudomonadati</taxon>
        <taxon>Pseudomonadota</taxon>
        <taxon>Gammaproteobacteria</taxon>
        <taxon>Chromatiales</taxon>
        <taxon>Chromatiaceae</taxon>
        <taxon>Halochromatium</taxon>
    </lineage>
</organism>
<dbReference type="AlphaFoldDB" id="A0AAJ0U5X3"/>
<gene>
    <name evidence="3" type="ORF">CKO40_15320</name>
</gene>
<evidence type="ECO:0000256" key="1">
    <source>
        <dbReference type="ARBA" id="ARBA00009981"/>
    </source>
</evidence>
<evidence type="ECO:0000313" key="3">
    <source>
        <dbReference type="EMBL" id="MBK1705885.1"/>
    </source>
</evidence>
<protein>
    <submittedName>
        <fullName evidence="3">Prevent-host-death family protein</fullName>
    </submittedName>
</protein>
<sequence>MNLHPQFIGQEGSEEYVVLPIEEFRAIAEALEDYQDLQDLRSAKESEGTAASASLTDVVNQL</sequence>
<keyword evidence="4" id="KW-1185">Reference proteome</keyword>
<comment type="similarity">
    <text evidence="1">Belongs to the phD/YefM antitoxin family.</text>
</comment>